<evidence type="ECO:0000256" key="7">
    <source>
        <dbReference type="ARBA" id="ARBA00022777"/>
    </source>
</evidence>
<dbReference type="Ensembl" id="ENSCLMT00005010278.1">
    <property type="protein sequence ID" value="ENSCLMP00005009466.1"/>
    <property type="gene ID" value="ENSCLMG00005004244.1"/>
</dbReference>
<dbReference type="InterPro" id="IPR017441">
    <property type="entry name" value="Protein_kinase_ATP_BS"/>
</dbReference>
<reference evidence="15" key="2">
    <citation type="submission" date="2025-09" db="UniProtKB">
        <authorList>
            <consortium name="Ensembl"/>
        </authorList>
    </citation>
    <scope>IDENTIFICATION</scope>
</reference>
<evidence type="ECO:0000256" key="11">
    <source>
        <dbReference type="PROSITE-ProRule" id="PRU10141"/>
    </source>
</evidence>
<dbReference type="GO" id="GO:0005524">
    <property type="term" value="F:ATP binding"/>
    <property type="evidence" value="ECO:0007669"/>
    <property type="project" value="UniProtKB-UniRule"/>
</dbReference>
<feature type="transmembrane region" description="Helical" evidence="13">
    <location>
        <begin position="267"/>
        <end position="292"/>
    </location>
</feature>
<dbReference type="InterPro" id="IPR000719">
    <property type="entry name" value="Prot_kinase_dom"/>
</dbReference>
<dbReference type="SMART" id="SM00220">
    <property type="entry name" value="S_TKc"/>
    <property type="match status" value="1"/>
</dbReference>
<dbReference type="GO" id="GO:0004674">
    <property type="term" value="F:protein serine/threonine kinase activity"/>
    <property type="evidence" value="ECO:0007669"/>
    <property type="project" value="UniProtKB-KW"/>
</dbReference>
<dbReference type="Gene3D" id="1.10.510.10">
    <property type="entry name" value="Transferase(Phosphotransferase) domain 1"/>
    <property type="match status" value="1"/>
</dbReference>
<dbReference type="Proteomes" id="UP000694565">
    <property type="component" value="Unplaced"/>
</dbReference>
<dbReference type="FunFam" id="3.30.200.20:FF:000156">
    <property type="entry name" value="MAP kinase-activated protein kinase 3"/>
    <property type="match status" value="1"/>
</dbReference>
<feature type="domain" description="Protein kinase" evidence="14">
    <location>
        <begin position="83"/>
        <end position="346"/>
    </location>
</feature>
<keyword evidence="16" id="KW-1185">Reference proteome</keyword>
<keyword evidence="13" id="KW-0472">Membrane</keyword>
<keyword evidence="3 12" id="KW-0723">Serine/threonine-protein kinase</keyword>
<keyword evidence="4" id="KW-0597">Phosphoprotein</keyword>
<comment type="catalytic activity">
    <reaction evidence="10">
        <text>L-seryl-[protein] + ATP = O-phospho-L-seryl-[protein] + ADP + H(+)</text>
        <dbReference type="Rhea" id="RHEA:17989"/>
        <dbReference type="Rhea" id="RHEA-COMP:9863"/>
        <dbReference type="Rhea" id="RHEA-COMP:11604"/>
        <dbReference type="ChEBI" id="CHEBI:15378"/>
        <dbReference type="ChEBI" id="CHEBI:29999"/>
        <dbReference type="ChEBI" id="CHEBI:30616"/>
        <dbReference type="ChEBI" id="CHEBI:83421"/>
        <dbReference type="ChEBI" id="CHEBI:456216"/>
        <dbReference type="EC" id="2.7.11.1"/>
    </reaction>
</comment>
<dbReference type="InterPro" id="IPR011009">
    <property type="entry name" value="Kinase-like_dom_sf"/>
</dbReference>
<dbReference type="PROSITE" id="PS00107">
    <property type="entry name" value="PROTEIN_KINASE_ATP"/>
    <property type="match status" value="1"/>
</dbReference>
<organism evidence="15 16">
    <name type="scientific">Cyclopterus lumpus</name>
    <name type="common">Lumpsucker</name>
    <dbReference type="NCBI Taxonomy" id="8103"/>
    <lineage>
        <taxon>Eukaryota</taxon>
        <taxon>Metazoa</taxon>
        <taxon>Chordata</taxon>
        <taxon>Craniata</taxon>
        <taxon>Vertebrata</taxon>
        <taxon>Euteleostomi</taxon>
        <taxon>Actinopterygii</taxon>
        <taxon>Neopterygii</taxon>
        <taxon>Teleostei</taxon>
        <taxon>Neoteleostei</taxon>
        <taxon>Acanthomorphata</taxon>
        <taxon>Eupercaria</taxon>
        <taxon>Perciformes</taxon>
        <taxon>Cottioidei</taxon>
        <taxon>Cottales</taxon>
        <taxon>Cyclopteridae</taxon>
        <taxon>Cyclopterus</taxon>
    </lineage>
</organism>
<feature type="binding site" evidence="11">
    <location>
        <position position="112"/>
    </location>
    <ligand>
        <name>ATP</name>
        <dbReference type="ChEBI" id="CHEBI:30616"/>
    </ligand>
</feature>
<protein>
    <recommendedName>
        <fullName evidence="2">non-specific serine/threonine protein kinase</fullName>
        <ecNumber evidence="2">2.7.11.1</ecNumber>
    </recommendedName>
</protein>
<keyword evidence="7" id="KW-0418">Kinase</keyword>
<evidence type="ECO:0000256" key="8">
    <source>
        <dbReference type="ARBA" id="ARBA00022840"/>
    </source>
</evidence>
<evidence type="ECO:0000256" key="9">
    <source>
        <dbReference type="ARBA" id="ARBA00047899"/>
    </source>
</evidence>
<evidence type="ECO:0000256" key="5">
    <source>
        <dbReference type="ARBA" id="ARBA00022679"/>
    </source>
</evidence>
<keyword evidence="13" id="KW-0812">Transmembrane</keyword>
<dbReference type="FunFam" id="1.10.510.10:FF:000094">
    <property type="entry name" value="MAP kinase-activated protein kinase 2"/>
    <property type="match status" value="1"/>
</dbReference>
<keyword evidence="5" id="KW-0808">Transferase</keyword>
<evidence type="ECO:0000256" key="12">
    <source>
        <dbReference type="RuleBase" id="RU000304"/>
    </source>
</evidence>
<dbReference type="InterPro" id="IPR027442">
    <property type="entry name" value="MAPKAPK_C"/>
</dbReference>
<keyword evidence="6 11" id="KW-0547">Nucleotide-binding</keyword>
<dbReference type="PROSITE" id="PS50011">
    <property type="entry name" value="PROTEIN_KINASE_DOM"/>
    <property type="match status" value="1"/>
</dbReference>
<dbReference type="InterPro" id="IPR008271">
    <property type="entry name" value="Ser/Thr_kinase_AS"/>
</dbReference>
<accession>A0A8C2WZ12</accession>
<evidence type="ECO:0000256" key="2">
    <source>
        <dbReference type="ARBA" id="ARBA00012513"/>
    </source>
</evidence>
<comment type="catalytic activity">
    <reaction evidence="9">
        <text>L-threonyl-[protein] + ATP = O-phospho-L-threonyl-[protein] + ADP + H(+)</text>
        <dbReference type="Rhea" id="RHEA:46608"/>
        <dbReference type="Rhea" id="RHEA-COMP:11060"/>
        <dbReference type="Rhea" id="RHEA-COMP:11605"/>
        <dbReference type="ChEBI" id="CHEBI:15378"/>
        <dbReference type="ChEBI" id="CHEBI:30013"/>
        <dbReference type="ChEBI" id="CHEBI:30616"/>
        <dbReference type="ChEBI" id="CHEBI:61977"/>
        <dbReference type="ChEBI" id="CHEBI:456216"/>
        <dbReference type="EC" id="2.7.11.1"/>
    </reaction>
</comment>
<sequence length="421" mass="48380">MFKKKKKKSQPPPHLILLSIISSGAWQIQIQKHEQKNKLIRLIQDVMALEESSSIPDSSFLQVSLLNPFKLFHKRNVITDDYDVTSQVLGKGINGRVLEAFHRESGAKYALKMLQDCPEARREVELHWRVSPCHHVVPIIDVYENLHQGRKCLLVIMECMDGGELFSHIQDRGKGNLAFTEREASGIMKSIGEAVRFLHSINIAHRDVKPENLLYTSKRPDALLKLTDFGFAKEITTVNSLATPCFTPYYVAPEVLGPEKYDRSCDMWSLGVIMYILLCGYPPFFSHHGLAISPGMKRRIRNGQYDFPKPEWCDVSEEAKQLIRHLLKTEPTQRMSIGEFMNHPWITRSVEVPRTPLHTSRVLREEQEVWEKVKEEMTNALQTMRVDCDQIKIKTIDDSTNPLLLKRRKKSQNSATQLPGQ</sequence>
<dbReference type="AlphaFoldDB" id="A0A8C2WZ12"/>
<name>A0A8C2WZ12_CYCLU</name>
<comment type="similarity">
    <text evidence="1">Belongs to the protein kinase superfamily. CAMK Ser/Thr protein kinase family.</text>
</comment>
<dbReference type="Pfam" id="PF00069">
    <property type="entry name" value="Pkinase"/>
    <property type="match status" value="1"/>
</dbReference>
<keyword evidence="13" id="KW-1133">Transmembrane helix</keyword>
<evidence type="ECO:0000256" key="6">
    <source>
        <dbReference type="ARBA" id="ARBA00022741"/>
    </source>
</evidence>
<dbReference type="SUPFAM" id="SSF56112">
    <property type="entry name" value="Protein kinase-like (PK-like)"/>
    <property type="match status" value="1"/>
</dbReference>
<dbReference type="FunFam" id="4.10.1170.10:FF:000001">
    <property type="entry name" value="MAP kinase-activated protein kinase 3"/>
    <property type="match status" value="1"/>
</dbReference>
<dbReference type="GeneTree" id="ENSGT00940000157261"/>
<evidence type="ECO:0000256" key="3">
    <source>
        <dbReference type="ARBA" id="ARBA00022527"/>
    </source>
</evidence>
<evidence type="ECO:0000256" key="10">
    <source>
        <dbReference type="ARBA" id="ARBA00048679"/>
    </source>
</evidence>
<evidence type="ECO:0000313" key="16">
    <source>
        <dbReference type="Proteomes" id="UP000694565"/>
    </source>
</evidence>
<dbReference type="Gene3D" id="3.30.200.20">
    <property type="entry name" value="Phosphorylase Kinase, domain 1"/>
    <property type="match status" value="1"/>
</dbReference>
<dbReference type="PANTHER" id="PTHR24347">
    <property type="entry name" value="SERINE/THREONINE-PROTEIN KINASE"/>
    <property type="match status" value="1"/>
</dbReference>
<evidence type="ECO:0000259" key="14">
    <source>
        <dbReference type="PROSITE" id="PS50011"/>
    </source>
</evidence>
<dbReference type="EC" id="2.7.11.1" evidence="2"/>
<proteinExistence type="inferred from homology"/>
<evidence type="ECO:0000256" key="1">
    <source>
        <dbReference type="ARBA" id="ARBA00006692"/>
    </source>
</evidence>
<evidence type="ECO:0000256" key="13">
    <source>
        <dbReference type="SAM" id="Phobius"/>
    </source>
</evidence>
<keyword evidence="8 11" id="KW-0067">ATP-binding</keyword>
<dbReference type="PROSITE" id="PS00108">
    <property type="entry name" value="PROTEIN_KINASE_ST"/>
    <property type="match status" value="1"/>
</dbReference>
<dbReference type="Gene3D" id="4.10.1170.10">
    <property type="entry name" value="MAP kinase activated protein kinase 2"/>
    <property type="match status" value="1"/>
</dbReference>
<evidence type="ECO:0000313" key="15">
    <source>
        <dbReference type="Ensembl" id="ENSCLMP00005009466.1"/>
    </source>
</evidence>
<evidence type="ECO:0000256" key="4">
    <source>
        <dbReference type="ARBA" id="ARBA00022553"/>
    </source>
</evidence>
<gene>
    <name evidence="15" type="primary">MAPKAPK2</name>
    <name evidence="15" type="synonym">LOC117734039</name>
</gene>
<reference evidence="15" key="1">
    <citation type="submission" date="2025-08" db="UniProtKB">
        <authorList>
            <consortium name="Ensembl"/>
        </authorList>
    </citation>
    <scope>IDENTIFICATION</scope>
</reference>